<dbReference type="PROSITE" id="PS50172">
    <property type="entry name" value="BRCT"/>
    <property type="match status" value="2"/>
</dbReference>
<dbReference type="InterPro" id="IPR051579">
    <property type="entry name" value="DDR_Transcriptional_Reg"/>
</dbReference>
<keyword evidence="2" id="KW-0227">DNA damage</keyword>
<feature type="domain" description="BRCT" evidence="5">
    <location>
        <begin position="430"/>
        <end position="510"/>
    </location>
</feature>
<comment type="subcellular location">
    <subcellularLocation>
        <location evidence="1">Nucleus</location>
    </subcellularLocation>
</comment>
<dbReference type="Gene3D" id="3.40.50.10190">
    <property type="entry name" value="BRCT domain"/>
    <property type="match status" value="2"/>
</dbReference>
<feature type="region of interest" description="Disordered" evidence="4">
    <location>
        <begin position="343"/>
        <end position="382"/>
    </location>
</feature>
<accession>M8AF71</accession>
<dbReference type="STRING" id="4572.M8AF71"/>
<dbReference type="EMBL" id="KD068954">
    <property type="protein sequence ID" value="EMS63490.1"/>
    <property type="molecule type" value="Genomic_DNA"/>
</dbReference>
<evidence type="ECO:0000259" key="5">
    <source>
        <dbReference type="PROSITE" id="PS50172"/>
    </source>
</evidence>
<dbReference type="GO" id="GO:0005634">
    <property type="term" value="C:nucleus"/>
    <property type="evidence" value="ECO:0007669"/>
    <property type="project" value="UniProtKB-SubCell"/>
</dbReference>
<proteinExistence type="predicted"/>
<dbReference type="Pfam" id="PF16589">
    <property type="entry name" value="BRCT_2"/>
    <property type="match status" value="1"/>
</dbReference>
<keyword evidence="3" id="KW-0539">Nucleus</keyword>
<dbReference type="InterPro" id="IPR001357">
    <property type="entry name" value="BRCT_dom"/>
</dbReference>
<reference evidence="6" key="1">
    <citation type="journal article" date="2013" name="Nature">
        <title>Draft genome of the wheat A-genome progenitor Triticum urartu.</title>
        <authorList>
            <person name="Ling H.Q."/>
            <person name="Zhao S."/>
            <person name="Liu D."/>
            <person name="Wang J."/>
            <person name="Sun H."/>
            <person name="Zhang C."/>
            <person name="Fan H."/>
            <person name="Li D."/>
            <person name="Dong L."/>
            <person name="Tao Y."/>
            <person name="Gao C."/>
            <person name="Wu H."/>
            <person name="Li Y."/>
            <person name="Cui Y."/>
            <person name="Guo X."/>
            <person name="Zheng S."/>
            <person name="Wang B."/>
            <person name="Yu K."/>
            <person name="Liang Q."/>
            <person name="Yang W."/>
            <person name="Lou X."/>
            <person name="Chen J."/>
            <person name="Feng M."/>
            <person name="Jian J."/>
            <person name="Zhang X."/>
            <person name="Luo G."/>
            <person name="Jiang Y."/>
            <person name="Liu J."/>
            <person name="Wang Z."/>
            <person name="Sha Y."/>
            <person name="Zhang B."/>
            <person name="Wu H."/>
            <person name="Tang D."/>
            <person name="Shen Q."/>
            <person name="Xue P."/>
            <person name="Zou S."/>
            <person name="Wang X."/>
            <person name="Liu X."/>
            <person name="Wang F."/>
            <person name="Yang Y."/>
            <person name="An X."/>
            <person name="Dong Z."/>
            <person name="Zhang K."/>
            <person name="Zhang X."/>
            <person name="Luo M.C."/>
            <person name="Dvorak J."/>
            <person name="Tong Y."/>
            <person name="Wang J."/>
            <person name="Yang H."/>
            <person name="Li Z."/>
            <person name="Wang D."/>
            <person name="Zhang A."/>
            <person name="Wang J."/>
        </authorList>
    </citation>
    <scope>NUCLEOTIDE SEQUENCE</scope>
</reference>
<dbReference type="Gene3D" id="3.40.630.30">
    <property type="match status" value="1"/>
</dbReference>
<dbReference type="GO" id="GO:0006974">
    <property type="term" value="P:DNA damage response"/>
    <property type="evidence" value="ECO:0007669"/>
    <property type="project" value="UniProtKB-KW"/>
</dbReference>
<dbReference type="eggNOG" id="KOG2043">
    <property type="taxonomic scope" value="Eukaryota"/>
</dbReference>
<dbReference type="PANTHER" id="PTHR23196">
    <property type="entry name" value="PAX TRANSCRIPTION ACTIVATION DOMAIN INTERACTING PROTEIN"/>
    <property type="match status" value="1"/>
</dbReference>
<gene>
    <name evidence="6" type="ORF">TRIUR3_25487</name>
</gene>
<feature type="compositionally biased region" description="Polar residues" evidence="4">
    <location>
        <begin position="343"/>
        <end position="355"/>
    </location>
</feature>
<sequence length="628" mass="68240">MSALTATCRPLAPVPFAARGIPGDTLSLSAQLQDAYGLWKMVAPRANVTARARPKAPPVGYVKIHVDGAVLRNRRGAGAAVCRDQAAIAASESRLESLLNIREPSEQVDHQMGRPRKTKAKAGGAEAPSPVLCIGEGADFILLNPNEADSLKKSLLQEVLRLYKKELPTMDYAADTGRKSGFLEKCIMNGKYKTLILRSSSLDGPEEIIAAVSYQIVPADTQYAEIPLAAVASPFQRVGFVSVGEVDTKGKIRRIPVRADIKRALCFPGSSTLMVTHIKKDLPTASKKPCFAELQTSQFHAVVPDSISPDDMNTVVPSCEKLSPHTTGCYKVSKTAKVVRNETSAGSEGCSLSDQQPKKRTYESSSSSLKSKRVRCSGHADHTQDMRQNDICDKSLTINSTPLTPSMVVHVDNKISGDAKVTTCSNGRPSVMLMNIADETKKTRLTEVVETLGGVVTCEGSSCTHVVTGKARRTMNFCIALSSGAWIVSPNWLKQSFKQGKFVGEAEHVLDDEEYKMKYKSEMRDAVMRAKERPCLLFSGYTFCLTKHIEPSPGVLSPVIKSSGGKIISKLDDIDEPSKTIFLACEEGMELAMDAAKRGIKTFSSEWLMTCVMRQEVDLEAPPFAESL</sequence>
<dbReference type="OMA" id="TIRSPMD"/>
<name>M8AF71_TRIUA</name>
<protein>
    <submittedName>
        <fullName evidence="6">PAX-interacting protein 1</fullName>
    </submittedName>
</protein>
<feature type="domain" description="BRCT" evidence="5">
    <location>
        <begin position="533"/>
        <end position="617"/>
    </location>
</feature>
<dbReference type="PANTHER" id="PTHR23196:SF8">
    <property type="entry name" value="N-ACETYLTRANSFERASE"/>
    <property type="match status" value="1"/>
</dbReference>
<dbReference type="Pfam" id="PF16770">
    <property type="entry name" value="RTT107_BRCT_5"/>
    <property type="match status" value="1"/>
</dbReference>
<evidence type="ECO:0000313" key="6">
    <source>
        <dbReference type="EMBL" id="EMS63490.1"/>
    </source>
</evidence>
<dbReference type="InterPro" id="IPR036420">
    <property type="entry name" value="BRCT_dom_sf"/>
</dbReference>
<evidence type="ECO:0000256" key="4">
    <source>
        <dbReference type="SAM" id="MobiDB-lite"/>
    </source>
</evidence>
<evidence type="ECO:0000256" key="3">
    <source>
        <dbReference type="ARBA" id="ARBA00023242"/>
    </source>
</evidence>
<organism evidence="6">
    <name type="scientific">Triticum urartu</name>
    <name type="common">Red wild einkorn</name>
    <name type="synonym">Crithodium urartu</name>
    <dbReference type="NCBI Taxonomy" id="4572"/>
    <lineage>
        <taxon>Eukaryota</taxon>
        <taxon>Viridiplantae</taxon>
        <taxon>Streptophyta</taxon>
        <taxon>Embryophyta</taxon>
        <taxon>Tracheophyta</taxon>
        <taxon>Spermatophyta</taxon>
        <taxon>Magnoliopsida</taxon>
        <taxon>Liliopsida</taxon>
        <taxon>Poales</taxon>
        <taxon>Poaceae</taxon>
        <taxon>BOP clade</taxon>
        <taxon>Pooideae</taxon>
        <taxon>Triticodae</taxon>
        <taxon>Triticeae</taxon>
        <taxon>Triticinae</taxon>
        <taxon>Triticum</taxon>
    </lineage>
</organism>
<dbReference type="SUPFAM" id="SSF52113">
    <property type="entry name" value="BRCT domain"/>
    <property type="match status" value="2"/>
</dbReference>
<dbReference type="SMART" id="SM00292">
    <property type="entry name" value="BRCT"/>
    <property type="match status" value="2"/>
</dbReference>
<dbReference type="CDD" id="cd18432">
    <property type="entry name" value="BRCT_PAXIP1_rpt6_like"/>
    <property type="match status" value="1"/>
</dbReference>
<evidence type="ECO:0000256" key="2">
    <source>
        <dbReference type="ARBA" id="ARBA00022763"/>
    </source>
</evidence>
<evidence type="ECO:0000256" key="1">
    <source>
        <dbReference type="ARBA" id="ARBA00004123"/>
    </source>
</evidence>
<dbReference type="AlphaFoldDB" id="M8AF71"/>